<keyword evidence="1" id="KW-0812">Transmembrane</keyword>
<evidence type="ECO:0000313" key="2">
    <source>
        <dbReference type="EMBL" id="KAH7636537.1"/>
    </source>
</evidence>
<dbReference type="Proteomes" id="UP000828236">
    <property type="component" value="Unassembled WGS sequence"/>
</dbReference>
<reference evidence="2" key="2">
    <citation type="journal article" date="2021" name="World Allergy Organ. J.">
        <title>Chromosome-level assembly of Dermatophagoides farinae genome and transcriptome reveals two novel allergens Der f 37 and Der f 39.</title>
        <authorList>
            <person name="Chen J."/>
            <person name="Cai Z."/>
            <person name="Fan D."/>
            <person name="Hu J."/>
            <person name="Hou Y."/>
            <person name="He Y."/>
            <person name="Zhang Z."/>
            <person name="Zhao Z."/>
            <person name="Gao P."/>
            <person name="Hu W."/>
            <person name="Sun J."/>
            <person name="Li J."/>
            <person name="Ji K."/>
        </authorList>
    </citation>
    <scope>NUCLEOTIDE SEQUENCE</scope>
    <source>
        <strain evidence="2">JKM2019</strain>
    </source>
</reference>
<organism evidence="2">
    <name type="scientific">Dermatophagoides farinae</name>
    <name type="common">American house dust mite</name>
    <dbReference type="NCBI Taxonomy" id="6954"/>
    <lineage>
        <taxon>Eukaryota</taxon>
        <taxon>Metazoa</taxon>
        <taxon>Ecdysozoa</taxon>
        <taxon>Arthropoda</taxon>
        <taxon>Chelicerata</taxon>
        <taxon>Arachnida</taxon>
        <taxon>Acari</taxon>
        <taxon>Acariformes</taxon>
        <taxon>Sarcoptiformes</taxon>
        <taxon>Astigmata</taxon>
        <taxon>Psoroptidia</taxon>
        <taxon>Analgoidea</taxon>
        <taxon>Pyroglyphidae</taxon>
        <taxon>Dermatophagoidinae</taxon>
        <taxon>Dermatophagoides</taxon>
    </lineage>
</organism>
<feature type="transmembrane region" description="Helical" evidence="1">
    <location>
        <begin position="59"/>
        <end position="81"/>
    </location>
</feature>
<dbReference type="EMBL" id="SDOV01000010">
    <property type="protein sequence ID" value="KAH7636537.1"/>
    <property type="molecule type" value="Genomic_DNA"/>
</dbReference>
<sequence length="215" mass="25292">MASVKSISTLFMDPNRLAKKLQNFTANNINHNLCLQMFDHCISLISYWKLFSNELRKHWLRISISLAIVSIQLIWFSSFYISLNHDRNHCFQSIKSIDNQPIMIPNKSVESSSSLIMVKTSADNHEVDSSFHMTNNADDPKESTEWFSYFLDRLLFVIRLTIIMVIMEILRSSDTIWSILLTIKRSNHVNKKMKSCRDRKSFIDLSYIERNRSYK</sequence>
<proteinExistence type="predicted"/>
<evidence type="ECO:0000256" key="1">
    <source>
        <dbReference type="SAM" id="Phobius"/>
    </source>
</evidence>
<keyword evidence="1" id="KW-1133">Transmembrane helix</keyword>
<accession>A0A9D4NRD9</accession>
<keyword evidence="1" id="KW-0472">Membrane</keyword>
<protein>
    <submittedName>
        <fullName evidence="2">Uncharacterized protein</fullName>
    </submittedName>
</protein>
<name>A0A9D4NRD9_DERFA</name>
<gene>
    <name evidence="2" type="ORF">HUG17_10507</name>
</gene>
<dbReference type="AlphaFoldDB" id="A0A9D4NRD9"/>
<reference evidence="2" key="1">
    <citation type="submission" date="2020-06" db="EMBL/GenBank/DDBJ databases">
        <authorList>
            <person name="Ji K."/>
            <person name="Li J."/>
        </authorList>
    </citation>
    <scope>NUCLEOTIDE SEQUENCE</scope>
    <source>
        <strain evidence="2">JKM2019</strain>
        <tissue evidence="2">Whole body</tissue>
    </source>
</reference>
<comment type="caution">
    <text evidence="2">The sequence shown here is derived from an EMBL/GenBank/DDBJ whole genome shotgun (WGS) entry which is preliminary data.</text>
</comment>